<dbReference type="InterPro" id="IPR014721">
    <property type="entry name" value="Ribsml_uS5_D2-typ_fold_subgr"/>
</dbReference>
<dbReference type="SUPFAM" id="SSF54211">
    <property type="entry name" value="Ribosomal protein S5 domain 2-like"/>
    <property type="match status" value="1"/>
</dbReference>
<feature type="domain" description="GHMP kinase N-terminal" evidence="7">
    <location>
        <begin position="84"/>
        <end position="158"/>
    </location>
</feature>
<dbReference type="InterPro" id="IPR036554">
    <property type="entry name" value="GHMP_kinase_C_sf"/>
</dbReference>
<dbReference type="InterPro" id="IPR006204">
    <property type="entry name" value="GHMP_kinase_N_dom"/>
</dbReference>
<dbReference type="GO" id="GO:0005524">
    <property type="term" value="F:ATP binding"/>
    <property type="evidence" value="ECO:0007669"/>
    <property type="project" value="UniProtKB-KW"/>
</dbReference>
<feature type="domain" description="GHMP kinase C-terminal" evidence="8">
    <location>
        <begin position="243"/>
        <end position="322"/>
    </location>
</feature>
<reference evidence="9 10" key="2">
    <citation type="submission" date="2018-02" db="EMBL/GenBank/DDBJ databases">
        <title>Whole genome sequencing analysis of Streptococcus pluranimalium isolated from cattle infected mastitis in China.</title>
        <authorList>
            <person name="Zhang J.-R."/>
            <person name="Hu G.-Z."/>
        </authorList>
    </citation>
    <scope>NUCLEOTIDE SEQUENCE [LARGE SCALE GENOMIC DNA]</scope>
    <source>
        <strain evidence="9 10">TH11417</strain>
    </source>
</reference>
<dbReference type="AlphaFoldDB" id="A0A2L0D387"/>
<dbReference type="PANTHER" id="PTHR31814">
    <property type="match status" value="1"/>
</dbReference>
<evidence type="ECO:0000259" key="7">
    <source>
        <dbReference type="Pfam" id="PF00288"/>
    </source>
</evidence>
<keyword evidence="6" id="KW-0067">ATP-binding</keyword>
<evidence type="ECO:0000313" key="9">
    <source>
        <dbReference type="EMBL" id="AUW96298.1"/>
    </source>
</evidence>
<dbReference type="GO" id="GO:0019287">
    <property type="term" value="P:isopentenyl diphosphate biosynthetic process, mevalonate pathway"/>
    <property type="evidence" value="ECO:0007669"/>
    <property type="project" value="UniProtKB-UniPathway"/>
</dbReference>
<accession>A0A2L0D387</accession>
<keyword evidence="4" id="KW-0547">Nucleotide-binding</keyword>
<dbReference type="InterPro" id="IPR035102">
    <property type="entry name" value="Phosphomevalonate_kinase"/>
</dbReference>
<evidence type="ECO:0000313" key="10">
    <source>
        <dbReference type="Proteomes" id="UP000238956"/>
    </source>
</evidence>
<dbReference type="KEGG" id="splr:C0J00_03780"/>
<keyword evidence="3" id="KW-0808">Transferase</keyword>
<evidence type="ECO:0000256" key="4">
    <source>
        <dbReference type="ARBA" id="ARBA00022741"/>
    </source>
</evidence>
<dbReference type="GO" id="GO:0004631">
    <property type="term" value="F:phosphomevalonate kinase activity"/>
    <property type="evidence" value="ECO:0007669"/>
    <property type="project" value="UniProtKB-EC"/>
</dbReference>
<keyword evidence="10" id="KW-1185">Reference proteome</keyword>
<dbReference type="InterPro" id="IPR005917">
    <property type="entry name" value="Pmev_kinase_bact"/>
</dbReference>
<proteinExistence type="predicted"/>
<dbReference type="GeneID" id="98393032"/>
<dbReference type="Pfam" id="PF08544">
    <property type="entry name" value="GHMP_kinases_C"/>
    <property type="match status" value="1"/>
</dbReference>
<gene>
    <name evidence="9" type="ORF">C0J00_03780</name>
</gene>
<name>A0A2L0D387_9STRE</name>
<dbReference type="NCBIfam" id="TIGR01220">
    <property type="entry name" value="Pmev_kin_Gr_pos"/>
    <property type="match status" value="1"/>
</dbReference>
<dbReference type="PANTHER" id="PTHR31814:SF2">
    <property type="entry name" value="PHOSPHOMEVALONATE KINASE"/>
    <property type="match status" value="1"/>
</dbReference>
<evidence type="ECO:0000256" key="5">
    <source>
        <dbReference type="ARBA" id="ARBA00022777"/>
    </source>
</evidence>
<dbReference type="EMBL" id="CP025536">
    <property type="protein sequence ID" value="AUW96298.1"/>
    <property type="molecule type" value="Genomic_DNA"/>
</dbReference>
<evidence type="ECO:0000256" key="2">
    <source>
        <dbReference type="ARBA" id="ARBA00012958"/>
    </source>
</evidence>
<dbReference type="EC" id="2.7.4.2" evidence="2"/>
<sequence>MKKISVQTGGKLYLAGEYAILTPGQTAIIKNIPIYMTAQVREANQLQLKSDMFDYAVDMSADKGYALIQESVQTFALFLGKTVEALAPFELSISGKLEKNGKKFGIGSSGSVTVLTIKALATFFDTPLTKDQIFKLAAYTLLKLGDNGSMGDIACIAYNDLVAYTSFDRETISDLILEKSLTELLAMDWGYEIVTIVPQLKAEFLVGWTAQPTLSSQMIKDLKSHLSVNFSSQTQKQVLALKSALQAGDRDTLVRSLETVSDLLVSLSPAIYTDKLKTLKEAAEGLEVVAKSSGAGGGDCGIAISLNPAHTTLLKQRWKDAGIDLLYQESWSTCQI</sequence>
<evidence type="ECO:0000256" key="6">
    <source>
        <dbReference type="ARBA" id="ARBA00022840"/>
    </source>
</evidence>
<dbReference type="SUPFAM" id="SSF55060">
    <property type="entry name" value="GHMP Kinase, C-terminal domain"/>
    <property type="match status" value="1"/>
</dbReference>
<dbReference type="UniPathway" id="UPA00057">
    <property type="reaction ID" value="UER00099"/>
</dbReference>
<evidence type="ECO:0000256" key="1">
    <source>
        <dbReference type="ARBA" id="ARBA00005017"/>
    </source>
</evidence>
<dbReference type="Gene3D" id="3.30.70.890">
    <property type="entry name" value="GHMP kinase, C-terminal domain"/>
    <property type="match status" value="1"/>
</dbReference>
<dbReference type="InterPro" id="IPR013750">
    <property type="entry name" value="GHMP_kinase_C_dom"/>
</dbReference>
<dbReference type="InterPro" id="IPR020568">
    <property type="entry name" value="Ribosomal_Su5_D2-typ_SF"/>
</dbReference>
<evidence type="ECO:0000259" key="8">
    <source>
        <dbReference type="Pfam" id="PF08544"/>
    </source>
</evidence>
<dbReference type="Gene3D" id="3.30.230.10">
    <property type="match status" value="1"/>
</dbReference>
<reference evidence="9 10" key="1">
    <citation type="submission" date="2017-12" db="EMBL/GenBank/DDBJ databases">
        <authorList>
            <person name="Hurst M.R.H."/>
        </authorList>
    </citation>
    <scope>NUCLEOTIDE SEQUENCE [LARGE SCALE GENOMIC DNA]</scope>
    <source>
        <strain evidence="9 10">TH11417</strain>
    </source>
</reference>
<keyword evidence="5 9" id="KW-0418">Kinase</keyword>
<dbReference type="Pfam" id="PF00288">
    <property type="entry name" value="GHMP_kinases_N"/>
    <property type="match status" value="1"/>
</dbReference>
<organism evidence="9 10">
    <name type="scientific">Streptococcus pluranimalium</name>
    <dbReference type="NCBI Taxonomy" id="82348"/>
    <lineage>
        <taxon>Bacteria</taxon>
        <taxon>Bacillati</taxon>
        <taxon>Bacillota</taxon>
        <taxon>Bacilli</taxon>
        <taxon>Lactobacillales</taxon>
        <taxon>Streptococcaceae</taxon>
        <taxon>Streptococcus</taxon>
    </lineage>
</organism>
<evidence type="ECO:0000256" key="3">
    <source>
        <dbReference type="ARBA" id="ARBA00022679"/>
    </source>
</evidence>
<protein>
    <recommendedName>
        <fullName evidence="2">phosphomevalonate kinase</fullName>
        <ecNumber evidence="2">2.7.4.2</ecNumber>
    </recommendedName>
</protein>
<dbReference type="Proteomes" id="UP000238956">
    <property type="component" value="Chromosome"/>
</dbReference>
<dbReference type="OrthoDB" id="1522677at2"/>
<dbReference type="RefSeq" id="WP_104967631.1">
    <property type="nucleotide sequence ID" value="NZ_CP025536.1"/>
</dbReference>
<comment type="pathway">
    <text evidence="1">Isoprenoid biosynthesis; isopentenyl diphosphate biosynthesis via mevalonate pathway; isopentenyl diphosphate from (R)-mevalonate: step 2/3.</text>
</comment>